<evidence type="ECO:0008006" key="4">
    <source>
        <dbReference type="Google" id="ProtNLM"/>
    </source>
</evidence>
<dbReference type="Proteomes" id="UP001139193">
    <property type="component" value="Unassembled WGS sequence"/>
</dbReference>
<evidence type="ECO:0000256" key="1">
    <source>
        <dbReference type="SAM" id="MobiDB-lite"/>
    </source>
</evidence>
<evidence type="ECO:0000313" key="2">
    <source>
        <dbReference type="EMBL" id="MCI1186804.1"/>
    </source>
</evidence>
<keyword evidence="3" id="KW-1185">Reference proteome</keyword>
<name>A0A9X2AHM6_9BACT</name>
<dbReference type="RefSeq" id="WP_241935070.1">
    <property type="nucleotide sequence ID" value="NZ_JALBGC010000001.1"/>
</dbReference>
<protein>
    <recommendedName>
        <fullName evidence="4">Anti-sigma factor</fullName>
    </recommendedName>
</protein>
<dbReference type="EMBL" id="JALBGC010000001">
    <property type="protein sequence ID" value="MCI1186804.1"/>
    <property type="molecule type" value="Genomic_DNA"/>
</dbReference>
<comment type="caution">
    <text evidence="2">The sequence shown here is derived from an EMBL/GenBank/DDBJ whole genome shotgun (WGS) entry which is preliminary data.</text>
</comment>
<proteinExistence type="predicted"/>
<accession>A0A9X2AHM6</accession>
<evidence type="ECO:0000313" key="3">
    <source>
        <dbReference type="Proteomes" id="UP001139193"/>
    </source>
</evidence>
<gene>
    <name evidence="2" type="ORF">MON38_05190</name>
</gene>
<feature type="region of interest" description="Disordered" evidence="1">
    <location>
        <begin position="245"/>
        <end position="266"/>
    </location>
</feature>
<organism evidence="2 3">
    <name type="scientific">Hymenobacter cyanobacteriorum</name>
    <dbReference type="NCBI Taxonomy" id="2926463"/>
    <lineage>
        <taxon>Bacteria</taxon>
        <taxon>Pseudomonadati</taxon>
        <taxon>Bacteroidota</taxon>
        <taxon>Cytophagia</taxon>
        <taxon>Cytophagales</taxon>
        <taxon>Hymenobacteraceae</taxon>
        <taxon>Hymenobacter</taxon>
    </lineage>
</organism>
<reference evidence="2" key="1">
    <citation type="submission" date="2022-03" db="EMBL/GenBank/DDBJ databases">
        <title>Bacterial whole genome sequence for Hymenobacter sp. DH14.</title>
        <authorList>
            <person name="Le V."/>
        </authorList>
    </citation>
    <scope>NUCLEOTIDE SEQUENCE</scope>
    <source>
        <strain evidence="2">DH14</strain>
    </source>
</reference>
<dbReference type="AlphaFoldDB" id="A0A9X2AHM6"/>
<sequence length="266" mass="28336">MDTPKTNSLENFVERHRADFDTHEPRPDLWAALEQQLNATAPAMRLSDEPAEAAAPAVVKEWAAPVAAPAASATTAEAGRANWFQRYGVAAALALLVFAAGASEVWKARVAGGEVAKVVVPAATLGSVASGADDALYQGGNPTSLTAAEHTTGADSQLVRAVRGMEAYYTNQLARRQAELSQLSGPGMVAMNADWQHELASLDSSYRVLKQQLLQHPQPDAVLTAMNRNLQVRLDILDRQLNLSNTPAEADPNAGAYVLADSRRAE</sequence>